<keyword evidence="5 12" id="KW-0547">Nucleotide-binding</keyword>
<keyword evidence="6 12" id="KW-0067">ATP-binding</keyword>
<evidence type="ECO:0000256" key="10">
    <source>
        <dbReference type="ARBA" id="ARBA00029936"/>
    </source>
</evidence>
<dbReference type="EC" id="6.1.1.9" evidence="3"/>
<feature type="domain" description="Methionyl/Valyl/Leucyl/Isoleucyl-tRNA synthetase anticodon-binding" evidence="15">
    <location>
        <begin position="686"/>
        <end position="842"/>
    </location>
</feature>
<organism evidence="16 17">
    <name type="scientific">Paraglomus brasilianum</name>
    <dbReference type="NCBI Taxonomy" id="144538"/>
    <lineage>
        <taxon>Eukaryota</taxon>
        <taxon>Fungi</taxon>
        <taxon>Fungi incertae sedis</taxon>
        <taxon>Mucoromycota</taxon>
        <taxon>Glomeromycotina</taxon>
        <taxon>Glomeromycetes</taxon>
        <taxon>Paraglomerales</taxon>
        <taxon>Paraglomeraceae</taxon>
        <taxon>Paraglomus</taxon>
    </lineage>
</organism>
<dbReference type="GO" id="GO:0004832">
    <property type="term" value="F:valine-tRNA ligase activity"/>
    <property type="evidence" value="ECO:0007669"/>
    <property type="project" value="UniProtKB-EC"/>
</dbReference>
<sequence>MYSHSRRRTCLGLFAAVGGEQCENPPDFVMLSPPPNVTGYLHIGHALTFSIQDAIVRWRRMSGCRVSWIPGTDHAGIGTQSVVERKLLKEKNLTRHDFSREAFVEEIWKWRSQHGDRIIRQLRRLGASLDWDKLFFTMDAPRSQAVTNAFLRLYQDGLIYRDTRLVNWCCALETVISDIEVDYETVSQQTTLKLPGRDNGVEFGVLHKVAYPVADESTELKEVVVATTRIETILGDVAVAVHPEDPRYKALHGKEVIHPLLNKRMPIVCDAELVDLDFGTGVVKLTPAHDPNDYNCARRHNLPLINIFNKNGTFNENCGIAGLVNKDRFDSRQEIIDRLGTVNCYRGKDVSHEMRIGRCSRTGDIIEPLLQPQWYVRCKDLANRALQAAASGELIFEPAYHIKEWNHWLENIQDWCISRQLWWGHSIPAFQLSFPESDHDAKSTWIVAKSNDEAEGLAKTYLRSNFMDISTPYILKQDEDVLDTWFSSGLLPLSALNWTGNDELPAKYPTSMIESGFDILFFWIARMTMLCTYFAGKPPFKNVLLHAMVRDVQGRKMSKSLGNVIDPLDVIDGITLGKMKQVLNESNLPHSEINRSETMLSKEYPQGIPACGTDALRFSLVNFTEHTRQINLDISPILAAKHFGNKIWNLFNFAFTRFEILNYKTNVTTSRTLAVDELEDRLSLVDRYVLSRLADTVSRAQDAFTALRLHEATTAIRNFIWEDLCDIYLEFAKPVLYGTHTQVEKEAQYATLRVLDVCLDVSLRLLHPFMPFITEELWQNLAKMTTNELVPKSLMLASYPETQNFVNWKNVKIENDMKSILSVIHACRSLRQNNHIPISQHLPFILSTDDANVLSDDGPIKKYFNDIRIFAKASQLKLIDSKDEMNATELDKTVVVTLTNPNVKVHIPLSELVRAQSNGRNATDEQVDKLNRTLKKIEGNLDNLKQKMSKAEYEDRVPDKIKERDRKLLAELAGKQRELISNIELIKKSLCDTT</sequence>
<proteinExistence type="inferred from homology"/>
<dbReference type="GO" id="GO:0002161">
    <property type="term" value="F:aminoacyl-tRNA deacylase activity"/>
    <property type="evidence" value="ECO:0007669"/>
    <property type="project" value="InterPro"/>
</dbReference>
<gene>
    <name evidence="16" type="ORF">PBRASI_LOCUS3813</name>
</gene>
<dbReference type="EMBL" id="CAJVPI010000359">
    <property type="protein sequence ID" value="CAG8524783.1"/>
    <property type="molecule type" value="Genomic_DNA"/>
</dbReference>
<dbReference type="Gene3D" id="3.40.50.620">
    <property type="entry name" value="HUPs"/>
    <property type="match status" value="2"/>
</dbReference>
<dbReference type="InterPro" id="IPR033705">
    <property type="entry name" value="Anticodon_Ia_Val"/>
</dbReference>
<evidence type="ECO:0000313" key="16">
    <source>
        <dbReference type="EMBL" id="CAG8524783.1"/>
    </source>
</evidence>
<dbReference type="GO" id="GO:0006438">
    <property type="term" value="P:valyl-tRNA aminoacylation"/>
    <property type="evidence" value="ECO:0007669"/>
    <property type="project" value="InterPro"/>
</dbReference>
<keyword evidence="7 12" id="KW-0648">Protein biosynthesis</keyword>
<feature type="domain" description="Aminoacyl-tRNA synthetase class Ia" evidence="14">
    <location>
        <begin position="23"/>
        <end position="633"/>
    </location>
</feature>
<dbReference type="SUPFAM" id="SSF50677">
    <property type="entry name" value="ValRS/IleRS/LeuRS editing domain"/>
    <property type="match status" value="1"/>
</dbReference>
<dbReference type="Pfam" id="PF00133">
    <property type="entry name" value="tRNA-synt_1"/>
    <property type="match status" value="1"/>
</dbReference>
<evidence type="ECO:0000259" key="15">
    <source>
        <dbReference type="Pfam" id="PF08264"/>
    </source>
</evidence>
<dbReference type="Pfam" id="PF08264">
    <property type="entry name" value="Anticodon_1"/>
    <property type="match status" value="1"/>
</dbReference>
<protein>
    <recommendedName>
        <fullName evidence="3">valine--tRNA ligase</fullName>
        <ecNumber evidence="3">6.1.1.9</ecNumber>
    </recommendedName>
    <alternativeName>
        <fullName evidence="10">Valyl-tRNA synthetase</fullName>
    </alternativeName>
</protein>
<dbReference type="InterPro" id="IPR009080">
    <property type="entry name" value="tRNAsynth_Ia_anticodon-bd"/>
</dbReference>
<feature type="coiled-coil region" evidence="13">
    <location>
        <begin position="920"/>
        <end position="954"/>
    </location>
</feature>
<evidence type="ECO:0000256" key="12">
    <source>
        <dbReference type="RuleBase" id="RU363035"/>
    </source>
</evidence>
<accession>A0A9N9ADK5</accession>
<evidence type="ECO:0000256" key="13">
    <source>
        <dbReference type="SAM" id="Coils"/>
    </source>
</evidence>
<evidence type="ECO:0000256" key="3">
    <source>
        <dbReference type="ARBA" id="ARBA00013169"/>
    </source>
</evidence>
<dbReference type="PANTHER" id="PTHR11946:SF109">
    <property type="entry name" value="VALINE--TRNA LIGASE"/>
    <property type="match status" value="1"/>
</dbReference>
<dbReference type="PANTHER" id="PTHR11946">
    <property type="entry name" value="VALYL-TRNA SYNTHETASES"/>
    <property type="match status" value="1"/>
</dbReference>
<dbReference type="InterPro" id="IPR001412">
    <property type="entry name" value="aa-tRNA-synth_I_CS"/>
</dbReference>
<dbReference type="CDD" id="cd00817">
    <property type="entry name" value="ValRS_core"/>
    <property type="match status" value="1"/>
</dbReference>
<evidence type="ECO:0000256" key="5">
    <source>
        <dbReference type="ARBA" id="ARBA00022741"/>
    </source>
</evidence>
<evidence type="ECO:0000256" key="7">
    <source>
        <dbReference type="ARBA" id="ARBA00022917"/>
    </source>
</evidence>
<dbReference type="NCBIfam" id="TIGR00422">
    <property type="entry name" value="valS"/>
    <property type="match status" value="1"/>
</dbReference>
<keyword evidence="17" id="KW-1185">Reference proteome</keyword>
<comment type="catalytic activity">
    <reaction evidence="11">
        <text>tRNA(Val) + L-valine + ATP = L-valyl-tRNA(Val) + AMP + diphosphate</text>
        <dbReference type="Rhea" id="RHEA:10704"/>
        <dbReference type="Rhea" id="RHEA-COMP:9672"/>
        <dbReference type="Rhea" id="RHEA-COMP:9708"/>
        <dbReference type="ChEBI" id="CHEBI:30616"/>
        <dbReference type="ChEBI" id="CHEBI:33019"/>
        <dbReference type="ChEBI" id="CHEBI:57762"/>
        <dbReference type="ChEBI" id="CHEBI:78442"/>
        <dbReference type="ChEBI" id="CHEBI:78537"/>
        <dbReference type="ChEBI" id="CHEBI:456215"/>
        <dbReference type="EC" id="6.1.1.9"/>
    </reaction>
</comment>
<evidence type="ECO:0000259" key="14">
    <source>
        <dbReference type="Pfam" id="PF00133"/>
    </source>
</evidence>
<dbReference type="OrthoDB" id="629407at2759"/>
<evidence type="ECO:0000256" key="8">
    <source>
        <dbReference type="ARBA" id="ARBA00023054"/>
    </source>
</evidence>
<dbReference type="PRINTS" id="PR00986">
    <property type="entry name" value="TRNASYNTHVAL"/>
</dbReference>
<name>A0A9N9ADK5_9GLOM</name>
<dbReference type="FunFam" id="3.90.740.10:FF:000010">
    <property type="entry name" value="Valine--tRNA ligase"/>
    <property type="match status" value="1"/>
</dbReference>
<dbReference type="InterPro" id="IPR009008">
    <property type="entry name" value="Val/Leu/Ile-tRNA-synth_edit"/>
</dbReference>
<dbReference type="InterPro" id="IPR002300">
    <property type="entry name" value="aa-tRNA-synth_Ia"/>
</dbReference>
<dbReference type="AlphaFoldDB" id="A0A9N9ADK5"/>
<evidence type="ECO:0000256" key="2">
    <source>
        <dbReference type="ARBA" id="ARBA00005594"/>
    </source>
</evidence>
<keyword evidence="8 13" id="KW-0175">Coiled coil</keyword>
<dbReference type="FunFam" id="3.40.50.620:FF:000020">
    <property type="entry name" value="Valine--tRNA ligase, mitochondrial"/>
    <property type="match status" value="1"/>
</dbReference>
<dbReference type="InterPro" id="IPR014729">
    <property type="entry name" value="Rossmann-like_a/b/a_fold"/>
</dbReference>
<dbReference type="SUPFAM" id="SSF52374">
    <property type="entry name" value="Nucleotidylyl transferase"/>
    <property type="match status" value="1"/>
</dbReference>
<dbReference type="Gene3D" id="1.10.730.10">
    <property type="entry name" value="Isoleucyl-tRNA Synthetase, Domain 1"/>
    <property type="match status" value="1"/>
</dbReference>
<dbReference type="InterPro" id="IPR002303">
    <property type="entry name" value="Valyl-tRNA_ligase"/>
</dbReference>
<keyword evidence="9 12" id="KW-0030">Aminoacyl-tRNA synthetase</keyword>
<dbReference type="CDD" id="cd07962">
    <property type="entry name" value="Anticodon_Ia_Val"/>
    <property type="match status" value="1"/>
</dbReference>
<dbReference type="PROSITE" id="PS00178">
    <property type="entry name" value="AA_TRNA_LIGASE_I"/>
    <property type="match status" value="1"/>
</dbReference>
<reference evidence="16" key="1">
    <citation type="submission" date="2021-06" db="EMBL/GenBank/DDBJ databases">
        <authorList>
            <person name="Kallberg Y."/>
            <person name="Tangrot J."/>
            <person name="Rosling A."/>
        </authorList>
    </citation>
    <scope>NUCLEOTIDE SEQUENCE</scope>
    <source>
        <strain evidence="16">BR232B</strain>
    </source>
</reference>
<dbReference type="GO" id="GO:0005524">
    <property type="term" value="F:ATP binding"/>
    <property type="evidence" value="ECO:0007669"/>
    <property type="project" value="UniProtKB-KW"/>
</dbReference>
<evidence type="ECO:0000256" key="6">
    <source>
        <dbReference type="ARBA" id="ARBA00022840"/>
    </source>
</evidence>
<dbReference type="SUPFAM" id="SSF47323">
    <property type="entry name" value="Anticodon-binding domain of a subclass of class I aminoacyl-tRNA synthetases"/>
    <property type="match status" value="1"/>
</dbReference>
<dbReference type="GO" id="GO:0005829">
    <property type="term" value="C:cytosol"/>
    <property type="evidence" value="ECO:0007669"/>
    <property type="project" value="TreeGrafter"/>
</dbReference>
<evidence type="ECO:0000256" key="4">
    <source>
        <dbReference type="ARBA" id="ARBA00022598"/>
    </source>
</evidence>
<evidence type="ECO:0000313" key="17">
    <source>
        <dbReference type="Proteomes" id="UP000789739"/>
    </source>
</evidence>
<dbReference type="InterPro" id="IPR013155">
    <property type="entry name" value="M/V/L/I-tRNA-synth_anticd-bd"/>
</dbReference>
<dbReference type="Proteomes" id="UP000789739">
    <property type="component" value="Unassembled WGS sequence"/>
</dbReference>
<evidence type="ECO:0000256" key="9">
    <source>
        <dbReference type="ARBA" id="ARBA00023146"/>
    </source>
</evidence>
<evidence type="ECO:0000256" key="11">
    <source>
        <dbReference type="ARBA" id="ARBA00047552"/>
    </source>
</evidence>
<comment type="caution">
    <text evidence="16">The sequence shown here is derived from an EMBL/GenBank/DDBJ whole genome shotgun (WGS) entry which is preliminary data.</text>
</comment>
<dbReference type="Gene3D" id="3.90.740.10">
    <property type="entry name" value="Valyl/Leucyl/Isoleucyl-tRNA synthetase, editing domain"/>
    <property type="match status" value="1"/>
</dbReference>
<keyword evidence="4 12" id="KW-0436">Ligase</keyword>
<dbReference type="FunFam" id="3.40.50.620:FF:000457">
    <property type="entry name" value="Predicted protein"/>
    <property type="match status" value="1"/>
</dbReference>
<comment type="subcellular location">
    <subcellularLocation>
        <location evidence="1">Cytoplasm</location>
    </subcellularLocation>
</comment>
<evidence type="ECO:0000256" key="1">
    <source>
        <dbReference type="ARBA" id="ARBA00004496"/>
    </source>
</evidence>
<dbReference type="NCBIfam" id="NF004349">
    <property type="entry name" value="PRK05729.1"/>
    <property type="match status" value="1"/>
</dbReference>
<comment type="similarity">
    <text evidence="2 12">Belongs to the class-I aminoacyl-tRNA synthetase family.</text>
</comment>